<sequence length="127" mass="13940">MVRTTGWLQIGRLPISSGVWPALACSLLALPFNVPWLPFPFAAAGFAVWKLWILYVQPSSRAVNLDSTAVSALAPGEWFRPYGSIGPAAEVAATRLEPDGWLHIALTGGRELTLAPEYRVRRVRLRS</sequence>
<evidence type="ECO:0000256" key="1">
    <source>
        <dbReference type="SAM" id="Phobius"/>
    </source>
</evidence>
<gene>
    <name evidence="2" type="ORF">BCF44_10198</name>
</gene>
<name>A0A3E0I8P1_9PSEU</name>
<dbReference type="AlphaFoldDB" id="A0A3E0I8P1"/>
<keyword evidence="1" id="KW-0472">Membrane</keyword>
<feature type="transmembrane region" description="Helical" evidence="1">
    <location>
        <begin position="36"/>
        <end position="55"/>
    </location>
</feature>
<dbReference type="Proteomes" id="UP000256269">
    <property type="component" value="Unassembled WGS sequence"/>
</dbReference>
<keyword evidence="1" id="KW-1133">Transmembrane helix</keyword>
<protein>
    <submittedName>
        <fullName evidence="2">Uncharacterized protein</fullName>
    </submittedName>
</protein>
<organism evidence="2 3">
    <name type="scientific">Kutzneria buriramensis</name>
    <dbReference type="NCBI Taxonomy" id="1045776"/>
    <lineage>
        <taxon>Bacteria</taxon>
        <taxon>Bacillati</taxon>
        <taxon>Actinomycetota</taxon>
        <taxon>Actinomycetes</taxon>
        <taxon>Pseudonocardiales</taxon>
        <taxon>Pseudonocardiaceae</taxon>
        <taxon>Kutzneria</taxon>
    </lineage>
</organism>
<comment type="caution">
    <text evidence="2">The sequence shown here is derived from an EMBL/GenBank/DDBJ whole genome shotgun (WGS) entry which is preliminary data.</text>
</comment>
<feature type="transmembrane region" description="Helical" evidence="1">
    <location>
        <begin position="12"/>
        <end position="30"/>
    </location>
</feature>
<proteinExistence type="predicted"/>
<evidence type="ECO:0000313" key="3">
    <source>
        <dbReference type="Proteomes" id="UP000256269"/>
    </source>
</evidence>
<keyword evidence="1" id="KW-0812">Transmembrane</keyword>
<evidence type="ECO:0000313" key="2">
    <source>
        <dbReference type="EMBL" id="REH55082.1"/>
    </source>
</evidence>
<dbReference type="EMBL" id="QUNO01000001">
    <property type="protein sequence ID" value="REH55082.1"/>
    <property type="molecule type" value="Genomic_DNA"/>
</dbReference>
<accession>A0A3E0I8P1</accession>
<keyword evidence="3" id="KW-1185">Reference proteome</keyword>
<reference evidence="2 3" key="1">
    <citation type="submission" date="2018-08" db="EMBL/GenBank/DDBJ databases">
        <title>Genomic Encyclopedia of Archaeal and Bacterial Type Strains, Phase II (KMG-II): from individual species to whole genera.</title>
        <authorList>
            <person name="Goeker M."/>
        </authorList>
    </citation>
    <scope>NUCLEOTIDE SEQUENCE [LARGE SCALE GENOMIC DNA]</scope>
    <source>
        <strain evidence="2 3">DSM 45791</strain>
    </source>
</reference>